<accession>A0ACC3N560</accession>
<keyword evidence="2" id="KW-1185">Reference proteome</keyword>
<gene>
    <name evidence="1" type="ORF">LTR37_010350</name>
</gene>
<evidence type="ECO:0000313" key="1">
    <source>
        <dbReference type="EMBL" id="KAK3710284.1"/>
    </source>
</evidence>
<dbReference type="EMBL" id="JAUTXU010000085">
    <property type="protein sequence ID" value="KAK3710284.1"/>
    <property type="molecule type" value="Genomic_DNA"/>
</dbReference>
<evidence type="ECO:0000313" key="2">
    <source>
        <dbReference type="Proteomes" id="UP001281147"/>
    </source>
</evidence>
<reference evidence="1" key="1">
    <citation type="submission" date="2023-07" db="EMBL/GenBank/DDBJ databases">
        <title>Black Yeasts Isolated from many extreme environments.</title>
        <authorList>
            <person name="Coleine C."/>
            <person name="Stajich J.E."/>
            <person name="Selbmann L."/>
        </authorList>
    </citation>
    <scope>NUCLEOTIDE SEQUENCE</scope>
    <source>
        <strain evidence="1">CCFEE 5714</strain>
    </source>
</reference>
<comment type="caution">
    <text evidence="1">The sequence shown here is derived from an EMBL/GenBank/DDBJ whole genome shotgun (WGS) entry which is preliminary data.</text>
</comment>
<proteinExistence type="predicted"/>
<name>A0ACC3N560_9PEZI</name>
<organism evidence="1 2">
    <name type="scientific">Vermiconidia calcicola</name>
    <dbReference type="NCBI Taxonomy" id="1690605"/>
    <lineage>
        <taxon>Eukaryota</taxon>
        <taxon>Fungi</taxon>
        <taxon>Dikarya</taxon>
        <taxon>Ascomycota</taxon>
        <taxon>Pezizomycotina</taxon>
        <taxon>Dothideomycetes</taxon>
        <taxon>Dothideomycetidae</taxon>
        <taxon>Mycosphaerellales</taxon>
        <taxon>Extremaceae</taxon>
        <taxon>Vermiconidia</taxon>
    </lineage>
</organism>
<protein>
    <submittedName>
        <fullName evidence="1">Uncharacterized protein</fullName>
    </submittedName>
</protein>
<dbReference type="Proteomes" id="UP001281147">
    <property type="component" value="Unassembled WGS sequence"/>
</dbReference>
<sequence>MAPSEAISERAQSGFAKSAAYDQHRPAYTSTVVEVLLKNLGVSGKNGAVIVDLAAGTGKFTGALAARDEKFEIIAVEPHGDMRRVLDDKKLPNVTVKAGKADSIPLDDGSVDAVICAQSFHWFANVAALHEIHRILQAHGGLGMCWNVDDYNAARDHKAKTDWEAKMHELTWTFGDEQPRYRHMKWRDVFEKQVKSTPMKLLTAGDDQLFSLPLAEDEEKFEVRLSKEKLWERYNTLSHIAVLDGEKREQTYNTFMDILSGTDVEIDENGNVVAHGRTHIVWAMKIPAEGRAGLAADGEPDL</sequence>